<evidence type="ECO:0000256" key="7">
    <source>
        <dbReference type="SAM" id="MobiDB-lite"/>
    </source>
</evidence>
<dbReference type="STRING" id="655863.F0XT57"/>
<dbReference type="CDD" id="cd23995">
    <property type="entry name" value="Seipin_BSCL2_like"/>
    <property type="match status" value="1"/>
</dbReference>
<reference evidence="9 10" key="1">
    <citation type="journal article" date="2011" name="Proc. Natl. Acad. Sci. U.S.A.">
        <title>Genome and transcriptome analyses of the mountain pine beetle-fungal symbiont Grosmannia clavigera, a lodgepole pine pathogen.</title>
        <authorList>
            <person name="DiGuistini S."/>
            <person name="Wang Y."/>
            <person name="Liao N.Y."/>
            <person name="Taylor G."/>
            <person name="Tanguay P."/>
            <person name="Feau N."/>
            <person name="Henrissat B."/>
            <person name="Chan S.K."/>
            <person name="Hesse-Orce U."/>
            <person name="Alamouti S.M."/>
            <person name="Tsui C.K.M."/>
            <person name="Docking R.T."/>
            <person name="Levasseur A."/>
            <person name="Haridas S."/>
            <person name="Robertson G."/>
            <person name="Birol I."/>
            <person name="Holt R.A."/>
            <person name="Marra M.A."/>
            <person name="Hamelin R.C."/>
            <person name="Hirst M."/>
            <person name="Jones S.J.M."/>
            <person name="Bohlmann J."/>
            <person name="Breuil C."/>
        </authorList>
    </citation>
    <scope>NUCLEOTIDE SEQUENCE [LARGE SCALE GENOMIC DNA]</scope>
    <source>
        <strain evidence="10">kw1407 / UAMH 11150</strain>
    </source>
</reference>
<feature type="region of interest" description="Disordered" evidence="7">
    <location>
        <begin position="350"/>
        <end position="399"/>
    </location>
</feature>
<keyword evidence="2 8" id="KW-0812">Transmembrane</keyword>
<dbReference type="InParanoid" id="F0XT57"/>
<name>F0XT57_GROCL</name>
<accession>F0XT57</accession>
<dbReference type="InterPro" id="IPR009617">
    <property type="entry name" value="Seipin"/>
</dbReference>
<comment type="subcellular location">
    <subcellularLocation>
        <location evidence="1">Endoplasmic reticulum membrane</location>
        <topology evidence="1">Multi-pass membrane protein</topology>
    </subcellularLocation>
</comment>
<dbReference type="HOGENOM" id="CLU_043048_0_0_1"/>
<dbReference type="AlphaFoldDB" id="F0XT57"/>
<feature type="transmembrane region" description="Helical" evidence="8">
    <location>
        <begin position="20"/>
        <end position="44"/>
    </location>
</feature>
<evidence type="ECO:0000313" key="10">
    <source>
        <dbReference type="Proteomes" id="UP000007796"/>
    </source>
</evidence>
<evidence type="ECO:0000256" key="6">
    <source>
        <dbReference type="ARBA" id="ARBA00023136"/>
    </source>
</evidence>
<evidence type="ECO:0000256" key="4">
    <source>
        <dbReference type="ARBA" id="ARBA00022989"/>
    </source>
</evidence>
<dbReference type="PANTHER" id="PTHR21212:SF0">
    <property type="entry name" value="SEIPIN"/>
    <property type="match status" value="1"/>
</dbReference>
<dbReference type="Pfam" id="PF06775">
    <property type="entry name" value="Seipin"/>
    <property type="match status" value="1"/>
</dbReference>
<dbReference type="Proteomes" id="UP000007796">
    <property type="component" value="Unassembled WGS sequence"/>
</dbReference>
<dbReference type="eggNOG" id="KOG4200">
    <property type="taxonomic scope" value="Eukaryota"/>
</dbReference>
<dbReference type="RefSeq" id="XP_014168845.1">
    <property type="nucleotide sequence ID" value="XM_014313370.1"/>
</dbReference>
<evidence type="ECO:0000256" key="2">
    <source>
        <dbReference type="ARBA" id="ARBA00022692"/>
    </source>
</evidence>
<dbReference type="OrthoDB" id="3990054at2759"/>
<evidence type="ECO:0000313" key="9">
    <source>
        <dbReference type="EMBL" id="EFW99362.1"/>
    </source>
</evidence>
<dbReference type="GO" id="GO:0140042">
    <property type="term" value="P:lipid droplet formation"/>
    <property type="evidence" value="ECO:0007669"/>
    <property type="project" value="UniProtKB-ARBA"/>
</dbReference>
<keyword evidence="6 8" id="KW-0472">Membrane</keyword>
<keyword evidence="5" id="KW-0443">Lipid metabolism</keyword>
<dbReference type="PANTHER" id="PTHR21212">
    <property type="entry name" value="BERNARDINELLI-SEIP CONGENITAL LIPODYSTROPHY 2 HOMOLOG BSCL2 PROTEIN"/>
    <property type="match status" value="1"/>
</dbReference>
<keyword evidence="9" id="KW-0436">Ligase</keyword>
<evidence type="ECO:0000256" key="1">
    <source>
        <dbReference type="ARBA" id="ARBA00004477"/>
    </source>
</evidence>
<dbReference type="EMBL" id="GL629997">
    <property type="protein sequence ID" value="EFW99362.1"/>
    <property type="molecule type" value="Genomic_DNA"/>
</dbReference>
<feature type="compositionally biased region" description="Polar residues" evidence="7">
    <location>
        <begin position="388"/>
        <end position="399"/>
    </location>
</feature>
<proteinExistence type="predicted"/>
<gene>
    <name evidence="9" type="ORF">CMQ_5783</name>
</gene>
<evidence type="ECO:0000256" key="3">
    <source>
        <dbReference type="ARBA" id="ARBA00022824"/>
    </source>
</evidence>
<dbReference type="GO" id="GO:0006629">
    <property type="term" value="P:lipid metabolic process"/>
    <property type="evidence" value="ECO:0007669"/>
    <property type="project" value="UniProtKB-KW"/>
</dbReference>
<keyword evidence="4 8" id="KW-1133">Transmembrane helix</keyword>
<feature type="transmembrane region" description="Helical" evidence="8">
    <location>
        <begin position="256"/>
        <end position="286"/>
    </location>
</feature>
<keyword evidence="3" id="KW-0256">Endoplasmic reticulum</keyword>
<feature type="compositionally biased region" description="Basic and acidic residues" evidence="7">
    <location>
        <begin position="352"/>
        <end position="372"/>
    </location>
</feature>
<evidence type="ECO:0000256" key="8">
    <source>
        <dbReference type="SAM" id="Phobius"/>
    </source>
</evidence>
<dbReference type="GO" id="GO:0016874">
    <property type="term" value="F:ligase activity"/>
    <property type="evidence" value="ECO:0007669"/>
    <property type="project" value="UniProtKB-KW"/>
</dbReference>
<dbReference type="GO" id="GO:0005789">
    <property type="term" value="C:endoplasmic reticulum membrane"/>
    <property type="evidence" value="ECO:0007669"/>
    <property type="project" value="UniProtKB-SubCell"/>
</dbReference>
<sequence length="399" mass="42572">MLMLEDAYRTVTSKAVRRTLVYGVLLATASALLYGVAVVGYLGFYHDYVPHRVRTSPLHLQYGTAAQHPFAIADLRGLSLKTDQAYDVSVSVRLPRSPANQAVGNVMLELALVTAGLPSFSASSSSSTPDAITTAARLPPDSPRDFLAADGRRVVYAATRPALLAYVDPLVATAGRLVFLPYHLLAPAAAPESDRLVVSMAESLSFAGVDALPAALYLELRVPPTTGQHRQLQTYGVDVVFAARLRGLRWLMYHHAVASFVVLTAAFWLVEVLFMAAACALLGTFLAGSADVDADADTKAEGGDDGSDQGRMLPTVVKTRADEDVSIKKEEDQGGRRLGRSLLASIPARAVGHADHQADDHVDDPVNEEADRPAAITTGSSAVAMESSLRQRQQQQIAA</sequence>
<dbReference type="GeneID" id="25979143"/>
<evidence type="ECO:0000256" key="5">
    <source>
        <dbReference type="ARBA" id="ARBA00023098"/>
    </source>
</evidence>
<protein>
    <submittedName>
        <fullName evidence="9">Tubulin-tyrosine ligase</fullName>
    </submittedName>
</protein>
<keyword evidence="10" id="KW-1185">Reference proteome</keyword>
<organism evidence="10">
    <name type="scientific">Grosmannia clavigera (strain kw1407 / UAMH 11150)</name>
    <name type="common">Blue stain fungus</name>
    <name type="synonym">Graphiocladiella clavigera</name>
    <dbReference type="NCBI Taxonomy" id="655863"/>
    <lineage>
        <taxon>Eukaryota</taxon>
        <taxon>Fungi</taxon>
        <taxon>Dikarya</taxon>
        <taxon>Ascomycota</taxon>
        <taxon>Pezizomycotina</taxon>
        <taxon>Sordariomycetes</taxon>
        <taxon>Sordariomycetidae</taxon>
        <taxon>Ophiostomatales</taxon>
        <taxon>Ophiostomataceae</taxon>
        <taxon>Leptographium</taxon>
    </lineage>
</organism>